<dbReference type="AlphaFoldDB" id="A0A1P8ENH2"/>
<sequence length="621" mass="67661">MFNRDQLKECSKQIAASVHVAQNFMNHMKFKDGRSEDAVKQYDSIVAACRENGTDVNYIIPKAVTDLVDVHFKDSPNAKAQILDAVSRGIEFYRNKHGGSMPAAGLVASAFEAANLIYGGLTSANTDGFYDSAQAKTTDPEIISFYDSVSSGSSSHIADVPALAMVTITMMIANASPLVAYLPNPNGTNTLPLVYVRQVAAVDYGQTRQGDYLDGAKAAAQFFDSVHKFRMATTDAKTFTTIARSMVDVGHSPIGSQRLPCVIGASRLYVGGIYVGSDEYITGKTPKNSNFIQRIDSLVINGQEYKLISGNHNTDTDTFTVVFDKALPAGVDVYVQVVADYQRKENGETVLKAPSSDVDLDYTSVHAYPIRAIYVATIEALTQLANELGVDIRSAFIAIVVAKLMLEQNTRLLKELMERAVGMNFTRIVDLTRGSDMTSAFNSTSQIGAEIFPAVEDSKRRIIENTTHKPDGFDVFCTGSLSTLMKILADDTHFVPTGLTFGLPSEIVRIGSKGTDNYYYVPESAEIVKELDIVEEVNGVDIQSRISEMLIIGRNSQAAKSVCVGHVAVPVITSDVRSKDFEQGVTYMSRQAAQVNDLPRYANQIFKLVVQNLPKSLTNLG</sequence>
<reference evidence="1 2" key="1">
    <citation type="submission" date="2016-08" db="EMBL/GenBank/DDBJ databases">
        <title>Complete genome sequence of Acinetobacter baylyi strain GFJ2.</title>
        <authorList>
            <person name="Tabata M."/>
            <person name="Kuboki S."/>
            <person name="Gibu N."/>
            <person name="Kinouchi Y."/>
            <person name="Vangnai A."/>
            <person name="Kasai D."/>
            <person name="Fukuda M."/>
        </authorList>
    </citation>
    <scope>NUCLEOTIDE SEQUENCE [LARGE SCALE GENOMIC DNA]</scope>
    <source>
        <strain evidence="1 2">GFJ2</strain>
        <plasmid evidence="2">Plasmid pgfj2</plasmid>
    </source>
</reference>
<protein>
    <submittedName>
        <fullName evidence="1">Uncharacterized protein</fullName>
    </submittedName>
</protein>
<keyword evidence="1" id="KW-0614">Plasmid</keyword>
<geneLocation type="plasmid" evidence="2">
    <name>pgfj2</name>
</geneLocation>
<evidence type="ECO:0000313" key="1">
    <source>
        <dbReference type="EMBL" id="APV37725.1"/>
    </source>
</evidence>
<evidence type="ECO:0000313" key="2">
    <source>
        <dbReference type="Proteomes" id="UP000185674"/>
    </source>
</evidence>
<dbReference type="RefSeq" id="WP_076033733.1">
    <property type="nucleotide sequence ID" value="NZ_CP016898.1"/>
</dbReference>
<dbReference type="Proteomes" id="UP000185674">
    <property type="component" value="Plasmid pGFJ2"/>
</dbReference>
<name>A0A1P8ENH2_9GAMM</name>
<gene>
    <name evidence="1" type="ORF">BEN76_16895</name>
</gene>
<organism evidence="1 2">
    <name type="scientific">Acinetobacter soli</name>
    <dbReference type="NCBI Taxonomy" id="487316"/>
    <lineage>
        <taxon>Bacteria</taxon>
        <taxon>Pseudomonadati</taxon>
        <taxon>Pseudomonadota</taxon>
        <taxon>Gammaproteobacteria</taxon>
        <taxon>Moraxellales</taxon>
        <taxon>Moraxellaceae</taxon>
        <taxon>Acinetobacter</taxon>
    </lineage>
</organism>
<proteinExistence type="predicted"/>
<dbReference type="KEGG" id="asol:BEN76_16895"/>
<accession>A0A1P8ENH2</accession>
<dbReference type="EMBL" id="CP016898">
    <property type="protein sequence ID" value="APV37725.1"/>
    <property type="molecule type" value="Genomic_DNA"/>
</dbReference>